<dbReference type="GO" id="GO:0018506">
    <property type="term" value="F:maleylacetate reductase activity"/>
    <property type="evidence" value="ECO:0007669"/>
    <property type="project" value="InterPro"/>
</dbReference>
<evidence type="ECO:0000313" key="5">
    <source>
        <dbReference type="EMBL" id="GIF17566.1"/>
    </source>
</evidence>
<evidence type="ECO:0000256" key="2">
    <source>
        <dbReference type="ARBA" id="ARBA00023027"/>
    </source>
</evidence>
<organism evidence="5 6">
    <name type="scientific">Paractinoplanes tereljensis</name>
    <dbReference type="NCBI Taxonomy" id="571912"/>
    <lineage>
        <taxon>Bacteria</taxon>
        <taxon>Bacillati</taxon>
        <taxon>Actinomycetota</taxon>
        <taxon>Actinomycetes</taxon>
        <taxon>Micromonosporales</taxon>
        <taxon>Micromonosporaceae</taxon>
        <taxon>Paractinoplanes</taxon>
    </lineage>
</organism>
<dbReference type="Pfam" id="PF00465">
    <property type="entry name" value="Fe-ADH"/>
    <property type="match status" value="1"/>
</dbReference>
<evidence type="ECO:0000259" key="4">
    <source>
        <dbReference type="Pfam" id="PF25137"/>
    </source>
</evidence>
<keyword evidence="2" id="KW-0520">NAD</keyword>
<dbReference type="InterPro" id="IPR039697">
    <property type="entry name" value="Alcohol_dehydrogenase_Fe"/>
</dbReference>
<comment type="caution">
    <text evidence="5">The sequence shown here is derived from an EMBL/GenBank/DDBJ whole genome shotgun (WGS) entry which is preliminary data.</text>
</comment>
<dbReference type="Pfam" id="PF25137">
    <property type="entry name" value="ADH_Fe_C"/>
    <property type="match status" value="1"/>
</dbReference>
<dbReference type="InterPro" id="IPR034786">
    <property type="entry name" value="MAR"/>
</dbReference>
<evidence type="ECO:0000259" key="3">
    <source>
        <dbReference type="Pfam" id="PF00465"/>
    </source>
</evidence>
<dbReference type="CDD" id="cd08177">
    <property type="entry name" value="MAR"/>
    <property type="match status" value="1"/>
</dbReference>
<dbReference type="SUPFAM" id="SSF56796">
    <property type="entry name" value="Dehydroquinate synthase-like"/>
    <property type="match status" value="1"/>
</dbReference>
<dbReference type="GO" id="GO:0004022">
    <property type="term" value="F:alcohol dehydrogenase (NAD+) activity"/>
    <property type="evidence" value="ECO:0007669"/>
    <property type="project" value="TreeGrafter"/>
</dbReference>
<evidence type="ECO:0000313" key="6">
    <source>
        <dbReference type="Proteomes" id="UP000623608"/>
    </source>
</evidence>
<name>A0A919NFC1_9ACTN</name>
<keyword evidence="6" id="KW-1185">Reference proteome</keyword>
<dbReference type="Proteomes" id="UP000623608">
    <property type="component" value="Unassembled WGS sequence"/>
</dbReference>
<keyword evidence="1" id="KW-0560">Oxidoreductase</keyword>
<dbReference type="PANTHER" id="PTHR11496:SF83">
    <property type="entry name" value="HYDROXYACID-OXOACID TRANSHYDROGENASE, MITOCHONDRIAL"/>
    <property type="match status" value="1"/>
</dbReference>
<dbReference type="Gene3D" id="3.40.50.1970">
    <property type="match status" value="1"/>
</dbReference>
<dbReference type="EMBL" id="BOMY01000002">
    <property type="protein sequence ID" value="GIF17566.1"/>
    <property type="molecule type" value="Genomic_DNA"/>
</dbReference>
<feature type="domain" description="Fe-containing alcohol dehydrogenase-like C-terminal" evidence="4">
    <location>
        <begin position="150"/>
        <end position="253"/>
    </location>
</feature>
<sequence>MSLRFTHETLPQRVVFGPHSVLPEEIARLGKRPLVIGDRAGLLPDAPHFTEVAMHVPVEVASRAREAAHDADVLVSIGGGSTTGLAKAVALTTGLPIVAVPTTYAGSEATNVWGLTEGGRKTTGSDDRVLPRTIVYDASLLLSLPVELSVASGLNAVAHCVDSMWAPRADPINRALALEGLRALTDGLPRLGEFAGREQTLYGAYLAAVAFASAGSGLHHKICHVLGGMFNLPHAQTHAVVLPHVLALNAAGAPEISPADLQRLLDRVGAPRALRDYGLRESDIPGAVDAILAAVPPGNPVPVTAGNLTELLRRAWAGQEPQ</sequence>
<dbReference type="Gene3D" id="1.20.1090.10">
    <property type="entry name" value="Dehydroquinate synthase-like - alpha domain"/>
    <property type="match status" value="1"/>
</dbReference>
<gene>
    <name evidence="5" type="ORF">Ate02nite_02960</name>
</gene>
<dbReference type="RefSeq" id="WP_203797769.1">
    <property type="nucleotide sequence ID" value="NZ_BOMY01000002.1"/>
</dbReference>
<dbReference type="AlphaFoldDB" id="A0A919NFC1"/>
<protein>
    <submittedName>
        <fullName evidence="5">Maleylacetate reductase</fullName>
    </submittedName>
</protein>
<dbReference type="PANTHER" id="PTHR11496">
    <property type="entry name" value="ALCOHOL DEHYDROGENASE"/>
    <property type="match status" value="1"/>
</dbReference>
<feature type="domain" description="Alcohol dehydrogenase iron-type/glycerol dehydrogenase GldA" evidence="3">
    <location>
        <begin position="11"/>
        <end position="137"/>
    </location>
</feature>
<proteinExistence type="predicted"/>
<reference evidence="5" key="1">
    <citation type="submission" date="2021-01" db="EMBL/GenBank/DDBJ databases">
        <title>Whole genome shotgun sequence of Actinoplanes tereljensis NBRC 105297.</title>
        <authorList>
            <person name="Komaki H."/>
            <person name="Tamura T."/>
        </authorList>
    </citation>
    <scope>NUCLEOTIDE SEQUENCE</scope>
    <source>
        <strain evidence="5">NBRC 105297</strain>
    </source>
</reference>
<evidence type="ECO:0000256" key="1">
    <source>
        <dbReference type="ARBA" id="ARBA00023002"/>
    </source>
</evidence>
<dbReference type="InterPro" id="IPR001670">
    <property type="entry name" value="ADH_Fe/GldA"/>
</dbReference>
<accession>A0A919NFC1</accession>
<dbReference type="InterPro" id="IPR056798">
    <property type="entry name" value="ADH_Fe_C"/>
</dbReference>
<dbReference type="GO" id="GO:0046872">
    <property type="term" value="F:metal ion binding"/>
    <property type="evidence" value="ECO:0007669"/>
    <property type="project" value="InterPro"/>
</dbReference>